<accession>A0A0D0CIR0</accession>
<protein>
    <submittedName>
        <fullName evidence="1">Uncharacterized protein</fullName>
    </submittedName>
</protein>
<dbReference type="OrthoDB" id="2107640at2759"/>
<organism evidence="1 2">
    <name type="scientific">Collybiopsis luxurians FD-317 M1</name>
    <dbReference type="NCBI Taxonomy" id="944289"/>
    <lineage>
        <taxon>Eukaryota</taxon>
        <taxon>Fungi</taxon>
        <taxon>Dikarya</taxon>
        <taxon>Basidiomycota</taxon>
        <taxon>Agaricomycotina</taxon>
        <taxon>Agaricomycetes</taxon>
        <taxon>Agaricomycetidae</taxon>
        <taxon>Agaricales</taxon>
        <taxon>Marasmiineae</taxon>
        <taxon>Omphalotaceae</taxon>
        <taxon>Collybiopsis</taxon>
        <taxon>Collybiopsis luxurians</taxon>
    </lineage>
</organism>
<dbReference type="HOGENOM" id="CLU_036308_0_0_1"/>
<evidence type="ECO:0000313" key="2">
    <source>
        <dbReference type="Proteomes" id="UP000053593"/>
    </source>
</evidence>
<name>A0A0D0CIR0_9AGAR</name>
<dbReference type="Proteomes" id="UP000053593">
    <property type="component" value="Unassembled WGS sequence"/>
</dbReference>
<gene>
    <name evidence="1" type="ORF">GYMLUDRAFT_74990</name>
</gene>
<reference evidence="1 2" key="1">
    <citation type="submission" date="2014-04" db="EMBL/GenBank/DDBJ databases">
        <title>Evolutionary Origins and Diversification of the Mycorrhizal Mutualists.</title>
        <authorList>
            <consortium name="DOE Joint Genome Institute"/>
            <consortium name="Mycorrhizal Genomics Consortium"/>
            <person name="Kohler A."/>
            <person name="Kuo A."/>
            <person name="Nagy L.G."/>
            <person name="Floudas D."/>
            <person name="Copeland A."/>
            <person name="Barry K.W."/>
            <person name="Cichocki N."/>
            <person name="Veneault-Fourrey C."/>
            <person name="LaButti K."/>
            <person name="Lindquist E.A."/>
            <person name="Lipzen A."/>
            <person name="Lundell T."/>
            <person name="Morin E."/>
            <person name="Murat C."/>
            <person name="Riley R."/>
            <person name="Ohm R."/>
            <person name="Sun H."/>
            <person name="Tunlid A."/>
            <person name="Henrissat B."/>
            <person name="Grigoriev I.V."/>
            <person name="Hibbett D.S."/>
            <person name="Martin F."/>
        </authorList>
    </citation>
    <scope>NUCLEOTIDE SEQUENCE [LARGE SCALE GENOMIC DNA]</scope>
    <source>
        <strain evidence="1 2">FD-317 M1</strain>
    </source>
</reference>
<dbReference type="EMBL" id="KN834786">
    <property type="protein sequence ID" value="KIK58207.1"/>
    <property type="molecule type" value="Genomic_DNA"/>
</dbReference>
<proteinExistence type="predicted"/>
<evidence type="ECO:0000313" key="1">
    <source>
        <dbReference type="EMBL" id="KIK58207.1"/>
    </source>
</evidence>
<dbReference type="AlphaFoldDB" id="A0A0D0CIR0"/>
<sequence>MERALSVFHGALVYGSLGDSSLPLPLQSLSAFDAHVGDCACQTRAQMFWELVVLYRTEENKAILKSAIARVKKIRVNAALLLEEIELHHGKSRNPNLSALVSHMAIWERIGFHSFLNLAAKTTQETIPVSNDSTESPVSKIAQKRSAHAHRDLAVDVTWNPNDLVSVARFLTICNLLSEFRIATIEAGPPTRVKVRVDLKLLYERNARELEGLQLTAKRPINYRVKAPERMTRQIETMQIYVSRVTTNWMKQTAIQERDLWSRFPEELIATSHRRITCVALYVSLLLVRNAWMKLDIPIFAVIQHFCSHGGYRNIYCRIVKNPMAEISGDQHSVIGEDHWFKVEIVSLDQVDSSPWGRIPHIIMICMSCQGTIEDFKRRLLEDQQGLLPLQHRCSQADDCAIAITRTNIARLLAHFFAQHEQFPFLLPGHEDRFSRVADALHSCLGREASATFAEARSGAEEFGTGRSTRLATIEHIFTEYPSILARDVKEYGERPRVWGCKLE</sequence>
<keyword evidence="2" id="KW-1185">Reference proteome</keyword>